<proteinExistence type="predicted"/>
<evidence type="ECO:0000313" key="3">
    <source>
        <dbReference type="Proteomes" id="UP000813385"/>
    </source>
</evidence>
<organism evidence="2 3">
    <name type="scientific">Plectosphaerella cucumerina</name>
    <dbReference type="NCBI Taxonomy" id="40658"/>
    <lineage>
        <taxon>Eukaryota</taxon>
        <taxon>Fungi</taxon>
        <taxon>Dikarya</taxon>
        <taxon>Ascomycota</taxon>
        <taxon>Pezizomycotina</taxon>
        <taxon>Sordariomycetes</taxon>
        <taxon>Hypocreomycetidae</taxon>
        <taxon>Glomerellales</taxon>
        <taxon>Plectosphaerellaceae</taxon>
        <taxon>Plectosphaerella</taxon>
    </lineage>
</organism>
<sequence length="202" mass="21388">MCGQTSSQSSHGGLTSDDDRTCLVETALDNPFIAESGLHLTLNLYIERSAAISSFSSDTARSCILEMASPARELHEQTRTGHRGSSPRLAHPQRPRLRSCVTAPSITTSNACREALASPQSAERATDLLSRVAVVTSPSVRAMPSQIEAAPDTLLALAVATATEGQEMGDAEKAYPGCYFSFPGFESWDGEAQAGKENQGLG</sequence>
<evidence type="ECO:0000313" key="2">
    <source>
        <dbReference type="EMBL" id="KAH7362941.1"/>
    </source>
</evidence>
<accession>A0A8K0TK30</accession>
<reference evidence="2" key="1">
    <citation type="journal article" date="2021" name="Nat. Commun.">
        <title>Genetic determinants of endophytism in the Arabidopsis root mycobiome.</title>
        <authorList>
            <person name="Mesny F."/>
            <person name="Miyauchi S."/>
            <person name="Thiergart T."/>
            <person name="Pickel B."/>
            <person name="Atanasova L."/>
            <person name="Karlsson M."/>
            <person name="Huettel B."/>
            <person name="Barry K.W."/>
            <person name="Haridas S."/>
            <person name="Chen C."/>
            <person name="Bauer D."/>
            <person name="Andreopoulos W."/>
            <person name="Pangilinan J."/>
            <person name="LaButti K."/>
            <person name="Riley R."/>
            <person name="Lipzen A."/>
            <person name="Clum A."/>
            <person name="Drula E."/>
            <person name="Henrissat B."/>
            <person name="Kohler A."/>
            <person name="Grigoriev I.V."/>
            <person name="Martin F.M."/>
            <person name="Hacquard S."/>
        </authorList>
    </citation>
    <scope>NUCLEOTIDE SEQUENCE</scope>
    <source>
        <strain evidence="2">MPI-CAGE-AT-0016</strain>
    </source>
</reference>
<dbReference type="AlphaFoldDB" id="A0A8K0TK30"/>
<name>A0A8K0TK30_9PEZI</name>
<protein>
    <submittedName>
        <fullName evidence="2">Uncharacterized protein</fullName>
    </submittedName>
</protein>
<gene>
    <name evidence="2" type="ORF">B0T11DRAFT_89386</name>
</gene>
<feature type="region of interest" description="Disordered" evidence="1">
    <location>
        <begin position="72"/>
        <end position="96"/>
    </location>
</feature>
<dbReference type="OrthoDB" id="3437826at2759"/>
<comment type="caution">
    <text evidence="2">The sequence shown here is derived from an EMBL/GenBank/DDBJ whole genome shotgun (WGS) entry which is preliminary data.</text>
</comment>
<evidence type="ECO:0000256" key="1">
    <source>
        <dbReference type="SAM" id="MobiDB-lite"/>
    </source>
</evidence>
<dbReference type="EMBL" id="JAGPXD010000003">
    <property type="protein sequence ID" value="KAH7362941.1"/>
    <property type="molecule type" value="Genomic_DNA"/>
</dbReference>
<keyword evidence="3" id="KW-1185">Reference proteome</keyword>
<dbReference type="Proteomes" id="UP000813385">
    <property type="component" value="Unassembled WGS sequence"/>
</dbReference>